<dbReference type="EMBL" id="SRLO01000214">
    <property type="protein sequence ID" value="TNN66767.1"/>
    <property type="molecule type" value="Genomic_DNA"/>
</dbReference>
<proteinExistence type="predicted"/>
<gene>
    <name evidence="1" type="ORF">EYF80_023009</name>
</gene>
<keyword evidence="2" id="KW-1185">Reference proteome</keyword>
<evidence type="ECO:0000313" key="1">
    <source>
        <dbReference type="EMBL" id="TNN66767.1"/>
    </source>
</evidence>
<dbReference type="Proteomes" id="UP000314294">
    <property type="component" value="Unassembled WGS sequence"/>
</dbReference>
<protein>
    <submittedName>
        <fullName evidence="1">Uncharacterized protein</fullName>
    </submittedName>
</protein>
<accession>A0A4Z2HLY6</accession>
<comment type="caution">
    <text evidence="1">The sequence shown here is derived from an EMBL/GenBank/DDBJ whole genome shotgun (WGS) entry which is preliminary data.</text>
</comment>
<sequence length="119" mass="12922">MGPHCVRSGTPSGLGASVAIQAFSRVQQTPVQLLQGRVLALNPAERRQSHVFLQLEWSKLPTRSCKVLDFSGEPSDVELTDDTDSMDWFAKLETFPDSSSSSGSLSEFCVESSCELDAV</sequence>
<evidence type="ECO:0000313" key="2">
    <source>
        <dbReference type="Proteomes" id="UP000314294"/>
    </source>
</evidence>
<organism evidence="1 2">
    <name type="scientific">Liparis tanakae</name>
    <name type="common">Tanaka's snailfish</name>
    <dbReference type="NCBI Taxonomy" id="230148"/>
    <lineage>
        <taxon>Eukaryota</taxon>
        <taxon>Metazoa</taxon>
        <taxon>Chordata</taxon>
        <taxon>Craniata</taxon>
        <taxon>Vertebrata</taxon>
        <taxon>Euteleostomi</taxon>
        <taxon>Actinopterygii</taxon>
        <taxon>Neopterygii</taxon>
        <taxon>Teleostei</taxon>
        <taxon>Neoteleostei</taxon>
        <taxon>Acanthomorphata</taxon>
        <taxon>Eupercaria</taxon>
        <taxon>Perciformes</taxon>
        <taxon>Cottioidei</taxon>
        <taxon>Cottales</taxon>
        <taxon>Liparidae</taxon>
        <taxon>Liparis</taxon>
    </lineage>
</organism>
<reference evidence="1 2" key="1">
    <citation type="submission" date="2019-03" db="EMBL/GenBank/DDBJ databases">
        <title>First draft genome of Liparis tanakae, snailfish: a comprehensive survey of snailfish specific genes.</title>
        <authorList>
            <person name="Kim W."/>
            <person name="Song I."/>
            <person name="Jeong J.-H."/>
            <person name="Kim D."/>
            <person name="Kim S."/>
            <person name="Ryu S."/>
            <person name="Song J.Y."/>
            <person name="Lee S.K."/>
        </authorList>
    </citation>
    <scope>NUCLEOTIDE SEQUENCE [LARGE SCALE GENOMIC DNA]</scope>
    <source>
        <tissue evidence="1">Muscle</tissue>
    </source>
</reference>
<dbReference type="AlphaFoldDB" id="A0A4Z2HLY6"/>
<name>A0A4Z2HLY6_9TELE</name>